<dbReference type="Proteomes" id="UP000242913">
    <property type="component" value="Unassembled WGS sequence"/>
</dbReference>
<gene>
    <name evidence="1" type="ORF">X798_01026</name>
</gene>
<organism evidence="1 2">
    <name type="scientific">Onchocerca flexuosa</name>
    <dbReference type="NCBI Taxonomy" id="387005"/>
    <lineage>
        <taxon>Eukaryota</taxon>
        <taxon>Metazoa</taxon>
        <taxon>Ecdysozoa</taxon>
        <taxon>Nematoda</taxon>
        <taxon>Chromadorea</taxon>
        <taxon>Rhabditida</taxon>
        <taxon>Spirurina</taxon>
        <taxon>Spiruromorpha</taxon>
        <taxon>Filarioidea</taxon>
        <taxon>Onchocercidae</taxon>
        <taxon>Onchocerca</taxon>
    </lineage>
</organism>
<evidence type="ECO:0000313" key="1">
    <source>
        <dbReference type="EMBL" id="OZC11845.1"/>
    </source>
</evidence>
<protein>
    <submittedName>
        <fullName evidence="1">Uncharacterized protein</fullName>
    </submittedName>
</protein>
<accession>A0A238C3X0</accession>
<proteinExistence type="predicted"/>
<dbReference type="EMBL" id="KZ269979">
    <property type="protein sequence ID" value="OZC11845.1"/>
    <property type="molecule type" value="Genomic_DNA"/>
</dbReference>
<dbReference type="AlphaFoldDB" id="A0A238C3X0"/>
<sequence length="150" mass="16583">MSHTRYVSLYGDGLSVTAGWPVACITRPREGNECRWIPPYTRLTYTSLLFPTSSYSSLGLFKALPTFTSAIFILTVSSSIGVMVATFQVGYSGGHVFHYVNQDVSGITCSTNQQYPSGEHASEIELLAKSICWLDDQTVSFPTNQWRCCC</sequence>
<name>A0A238C3X0_9BILA</name>
<evidence type="ECO:0000313" key="2">
    <source>
        <dbReference type="Proteomes" id="UP000242913"/>
    </source>
</evidence>
<keyword evidence="2" id="KW-1185">Reference proteome</keyword>
<reference evidence="1 2" key="1">
    <citation type="submission" date="2015-12" db="EMBL/GenBank/DDBJ databases">
        <title>Draft genome of the nematode, Onchocerca flexuosa.</title>
        <authorList>
            <person name="Mitreva M."/>
        </authorList>
    </citation>
    <scope>NUCLEOTIDE SEQUENCE [LARGE SCALE GENOMIC DNA]</scope>
    <source>
        <strain evidence="1">Red Deer</strain>
    </source>
</reference>